<organism evidence="1 2">
    <name type="scientific">Gossypium tomentosum</name>
    <name type="common">Hawaiian cotton</name>
    <name type="synonym">Gossypium sandvicense</name>
    <dbReference type="NCBI Taxonomy" id="34277"/>
    <lineage>
        <taxon>Eukaryota</taxon>
        <taxon>Viridiplantae</taxon>
        <taxon>Streptophyta</taxon>
        <taxon>Embryophyta</taxon>
        <taxon>Tracheophyta</taxon>
        <taxon>Spermatophyta</taxon>
        <taxon>Magnoliopsida</taxon>
        <taxon>eudicotyledons</taxon>
        <taxon>Gunneridae</taxon>
        <taxon>Pentapetalae</taxon>
        <taxon>rosids</taxon>
        <taxon>malvids</taxon>
        <taxon>Malvales</taxon>
        <taxon>Malvaceae</taxon>
        <taxon>Malvoideae</taxon>
        <taxon>Gossypium</taxon>
    </lineage>
</organism>
<dbReference type="Proteomes" id="UP000322667">
    <property type="component" value="Chromosome D02"/>
</dbReference>
<dbReference type="EMBL" id="CM017624">
    <property type="protein sequence ID" value="TYH82618.1"/>
    <property type="molecule type" value="Genomic_DNA"/>
</dbReference>
<proteinExistence type="predicted"/>
<evidence type="ECO:0000313" key="2">
    <source>
        <dbReference type="Proteomes" id="UP000322667"/>
    </source>
</evidence>
<dbReference type="AlphaFoldDB" id="A0A5D2LU88"/>
<sequence>MHLIFQMPQYDSNFGNTNSCVPMPIGTSSWYPESGATHHVCQNAFGLHTSTSYIDTGNFTATPSS</sequence>
<name>A0A5D2LU88_GOSTO</name>
<gene>
    <name evidence="1" type="ORF">ES332_D02G074300v1</name>
</gene>
<evidence type="ECO:0000313" key="1">
    <source>
        <dbReference type="EMBL" id="TYH82618.1"/>
    </source>
</evidence>
<keyword evidence="2" id="KW-1185">Reference proteome</keyword>
<protein>
    <submittedName>
        <fullName evidence="1">Uncharacterized protein</fullName>
    </submittedName>
</protein>
<accession>A0A5D2LU88</accession>
<reference evidence="1 2" key="1">
    <citation type="submission" date="2019-07" db="EMBL/GenBank/DDBJ databases">
        <title>WGS assembly of Gossypium tomentosum.</title>
        <authorList>
            <person name="Chen Z.J."/>
            <person name="Sreedasyam A."/>
            <person name="Ando A."/>
            <person name="Song Q."/>
            <person name="De L."/>
            <person name="Hulse-Kemp A."/>
            <person name="Ding M."/>
            <person name="Ye W."/>
            <person name="Kirkbride R."/>
            <person name="Jenkins J."/>
            <person name="Plott C."/>
            <person name="Lovell J."/>
            <person name="Lin Y.-M."/>
            <person name="Vaughn R."/>
            <person name="Liu B."/>
            <person name="Li W."/>
            <person name="Simpson S."/>
            <person name="Scheffler B."/>
            <person name="Saski C."/>
            <person name="Grover C."/>
            <person name="Hu G."/>
            <person name="Conover J."/>
            <person name="Carlson J."/>
            <person name="Shu S."/>
            <person name="Boston L."/>
            <person name="Williams M."/>
            <person name="Peterson D."/>
            <person name="Mcgee K."/>
            <person name="Jones D."/>
            <person name="Wendel J."/>
            <person name="Stelly D."/>
            <person name="Grimwood J."/>
            <person name="Schmutz J."/>
        </authorList>
    </citation>
    <scope>NUCLEOTIDE SEQUENCE [LARGE SCALE GENOMIC DNA]</scope>
    <source>
        <strain evidence="1">7179.01</strain>
    </source>
</reference>